<feature type="binding site" evidence="5">
    <location>
        <position position="356"/>
    </location>
    <ligand>
        <name>Zn(2+)</name>
        <dbReference type="ChEBI" id="CHEBI:29105"/>
    </ligand>
</feature>
<dbReference type="EMBL" id="MU853338">
    <property type="protein sequence ID" value="KAK4113828.1"/>
    <property type="molecule type" value="Genomic_DNA"/>
</dbReference>
<comment type="cofactor">
    <cofactor evidence="5">
        <name>Zn(2+)</name>
        <dbReference type="ChEBI" id="CHEBI:29105"/>
    </cofactor>
    <text evidence="5">Binds 1 zinc ion per subunit.</text>
</comment>
<dbReference type="PANTHER" id="PTHR46064:SF1">
    <property type="entry name" value="QUEUINE TRNA-RIBOSYLTRANSFERASE ACCESSORY SUBUNIT 2"/>
    <property type="match status" value="1"/>
</dbReference>
<keyword evidence="1 5" id="KW-0963">Cytoplasm</keyword>
<dbReference type="AlphaFoldDB" id="A0AAN6YUC4"/>
<comment type="function">
    <text evidence="5">Non-catalytic subunit of the queuine tRNA-ribosyltransferase (TGT) that catalyzes the base-exchange of a guanine (G) residue with queuine (Q) at position 34 (anticodon wobble position) in tRNAs with GU(N) anticodons (tRNA-Asp, -Asn, -His and -Tyr), resulting in the hypermodified nucleoside queuosine (7-(((4,5-cis-dihydroxy-2-cyclopenten-1-yl)amino)methyl)-7-deazaguanosine).</text>
</comment>
<dbReference type="InterPro" id="IPR050852">
    <property type="entry name" value="Queuine_tRNA-ribosyltrfase"/>
</dbReference>
<dbReference type="Pfam" id="PF01702">
    <property type="entry name" value="TGT"/>
    <property type="match status" value="1"/>
</dbReference>
<protein>
    <recommendedName>
        <fullName evidence="5">Queuine tRNA-ribosyltransferase accessory subunit 2</fullName>
    </recommendedName>
    <alternativeName>
        <fullName evidence="5">Queuine tRNA-ribosyltransferase domain-containing protein 1</fullName>
    </alternativeName>
</protein>
<dbReference type="RefSeq" id="XP_064671398.1">
    <property type="nucleotide sequence ID" value="XM_064819119.1"/>
</dbReference>
<dbReference type="NCBIfam" id="TIGR00449">
    <property type="entry name" value="tgt_general"/>
    <property type="match status" value="1"/>
</dbReference>
<feature type="binding site" evidence="5">
    <location>
        <position position="385"/>
    </location>
    <ligand>
        <name>Zn(2+)</name>
        <dbReference type="ChEBI" id="CHEBI:29105"/>
    </ligand>
</feature>
<feature type="region of interest" description="Disordered" evidence="6">
    <location>
        <begin position="467"/>
        <end position="507"/>
    </location>
</feature>
<evidence type="ECO:0000256" key="6">
    <source>
        <dbReference type="SAM" id="MobiDB-lite"/>
    </source>
</evidence>
<dbReference type="Gene3D" id="3.20.20.105">
    <property type="entry name" value="Queuine tRNA-ribosyltransferase-like"/>
    <property type="match status" value="1"/>
</dbReference>
<dbReference type="SUPFAM" id="SSF51713">
    <property type="entry name" value="tRNA-guanine transglycosylase"/>
    <property type="match status" value="1"/>
</dbReference>
<gene>
    <name evidence="8" type="ORF">N656DRAFT_844102</name>
</gene>
<comment type="similarity">
    <text evidence="5">Belongs to the queuine tRNA-ribosyltransferase family. QTRT2 subfamily.</text>
</comment>
<dbReference type="GeneID" id="89943245"/>
<comment type="caution">
    <text evidence="8">The sequence shown here is derived from an EMBL/GenBank/DDBJ whole genome shotgun (WGS) entry which is preliminary data.</text>
</comment>
<dbReference type="PANTHER" id="PTHR46064">
    <property type="entry name" value="QUEUINE TRNA-RIBOSYLTRANSFERASE ACCESSORY SUBUNIT 2"/>
    <property type="match status" value="1"/>
</dbReference>
<dbReference type="InterPro" id="IPR028592">
    <property type="entry name" value="QTRTD1"/>
</dbReference>
<evidence type="ECO:0000256" key="5">
    <source>
        <dbReference type="HAMAP-Rule" id="MF_03043"/>
    </source>
</evidence>
<evidence type="ECO:0000256" key="4">
    <source>
        <dbReference type="ARBA" id="ARBA00022833"/>
    </source>
</evidence>
<accession>A0AAN6YUC4</accession>
<keyword evidence="3 5" id="KW-0479">Metal-binding</keyword>
<name>A0AAN6YUC4_9PEZI</name>
<feature type="domain" description="tRNA-guanine(15) transglycosylase-like" evidence="7">
    <location>
        <begin position="27"/>
        <end position="422"/>
    </location>
</feature>
<evidence type="ECO:0000313" key="8">
    <source>
        <dbReference type="EMBL" id="KAK4113828.1"/>
    </source>
</evidence>
<comment type="subunit">
    <text evidence="5">Heterodimer of a catalytic subunit and an accessory subunit.</text>
</comment>
<dbReference type="InterPro" id="IPR002616">
    <property type="entry name" value="tRNA_ribo_trans-like"/>
</dbReference>
<dbReference type="InterPro" id="IPR036511">
    <property type="entry name" value="TGT-like_sf"/>
</dbReference>
<proteinExistence type="inferred from homology"/>
<evidence type="ECO:0000256" key="2">
    <source>
        <dbReference type="ARBA" id="ARBA00022694"/>
    </source>
</evidence>
<evidence type="ECO:0000313" key="9">
    <source>
        <dbReference type="Proteomes" id="UP001302812"/>
    </source>
</evidence>
<evidence type="ECO:0000259" key="7">
    <source>
        <dbReference type="Pfam" id="PF01702"/>
    </source>
</evidence>
<dbReference type="HAMAP" id="MF_03043">
    <property type="entry name" value="QTRT2"/>
    <property type="match status" value="1"/>
</dbReference>
<feature type="binding site" evidence="5">
    <location>
        <position position="359"/>
    </location>
    <ligand>
        <name>Zn(2+)</name>
        <dbReference type="ChEBI" id="CHEBI:29105"/>
    </ligand>
</feature>
<dbReference type="Proteomes" id="UP001302812">
    <property type="component" value="Unassembled WGS sequence"/>
</dbReference>
<comment type="subcellular location">
    <subcellularLocation>
        <location evidence="5">Cytoplasm</location>
    </subcellularLocation>
</comment>
<reference evidence="8" key="1">
    <citation type="journal article" date="2023" name="Mol. Phylogenet. Evol.">
        <title>Genome-scale phylogeny and comparative genomics of the fungal order Sordariales.</title>
        <authorList>
            <person name="Hensen N."/>
            <person name="Bonometti L."/>
            <person name="Westerberg I."/>
            <person name="Brannstrom I.O."/>
            <person name="Guillou S."/>
            <person name="Cros-Aarteil S."/>
            <person name="Calhoun S."/>
            <person name="Haridas S."/>
            <person name="Kuo A."/>
            <person name="Mondo S."/>
            <person name="Pangilinan J."/>
            <person name="Riley R."/>
            <person name="LaButti K."/>
            <person name="Andreopoulos B."/>
            <person name="Lipzen A."/>
            <person name="Chen C."/>
            <person name="Yan M."/>
            <person name="Daum C."/>
            <person name="Ng V."/>
            <person name="Clum A."/>
            <person name="Steindorff A."/>
            <person name="Ohm R.A."/>
            <person name="Martin F."/>
            <person name="Silar P."/>
            <person name="Natvig D.O."/>
            <person name="Lalanne C."/>
            <person name="Gautier V."/>
            <person name="Ament-Velasquez S.L."/>
            <person name="Kruys A."/>
            <person name="Hutchinson M.I."/>
            <person name="Powell A.J."/>
            <person name="Barry K."/>
            <person name="Miller A.N."/>
            <person name="Grigoriev I.V."/>
            <person name="Debuchy R."/>
            <person name="Gladieux P."/>
            <person name="Hiltunen Thoren M."/>
            <person name="Johannesson H."/>
        </authorList>
    </citation>
    <scope>NUCLEOTIDE SEQUENCE</scope>
    <source>
        <strain evidence="8">CBS 508.74</strain>
    </source>
</reference>
<keyword evidence="9" id="KW-1185">Reference proteome</keyword>
<dbReference type="GO" id="GO:0008479">
    <property type="term" value="F:tRNA-guanosine(34) queuine transglycosylase activity"/>
    <property type="evidence" value="ECO:0007669"/>
    <property type="project" value="UniProtKB-UniRule"/>
</dbReference>
<keyword evidence="2 5" id="KW-0819">tRNA processing</keyword>
<dbReference type="GO" id="GO:0005737">
    <property type="term" value="C:cytoplasm"/>
    <property type="evidence" value="ECO:0007669"/>
    <property type="project" value="UniProtKB-SubCell"/>
</dbReference>
<dbReference type="GO" id="GO:0006400">
    <property type="term" value="P:tRNA modification"/>
    <property type="evidence" value="ECO:0007669"/>
    <property type="project" value="InterPro"/>
</dbReference>
<organism evidence="8 9">
    <name type="scientific">Canariomyces notabilis</name>
    <dbReference type="NCBI Taxonomy" id="2074819"/>
    <lineage>
        <taxon>Eukaryota</taxon>
        <taxon>Fungi</taxon>
        <taxon>Dikarya</taxon>
        <taxon>Ascomycota</taxon>
        <taxon>Pezizomycotina</taxon>
        <taxon>Sordariomycetes</taxon>
        <taxon>Sordariomycetidae</taxon>
        <taxon>Sordariales</taxon>
        <taxon>Chaetomiaceae</taxon>
        <taxon>Canariomyces</taxon>
    </lineage>
</organism>
<evidence type="ECO:0000256" key="1">
    <source>
        <dbReference type="ARBA" id="ARBA00022490"/>
    </source>
</evidence>
<evidence type="ECO:0000256" key="3">
    <source>
        <dbReference type="ARBA" id="ARBA00022723"/>
    </source>
</evidence>
<sequence>MTVDIPDGDQEAMRFEILGSVLKDGAAARLGRLTLPGRRPIDTPNFVGVTSRGVLPHLTPDNVSKHLQVSSAYMALEDFIEKPQQYSKRVPPIFSTPTTTKQGTPLHSFTAMPPSVTTILSARRLPAVPPPNGNTNDSISVFTSTGFQVLPTKEYLSAVQTLKPDIAIPPADLTHGPVAPNSKRALRMAERTDEWVVEWFSSLSRSSSSPQSTFAPVLPISHSIQWEYLARLAEDYLPSSQLHGLAFYDADVLPDIAAHTPSLVQLPLLSLLASQIQSQTQTPHHILRQISLGIDLFAIPFVNAASDAGLALTFRFPPPPHTTTTNGPLLPLATDLSLPESNNTTSLAPLAEDCTCYTCTSHHRAYVHHLLSAREMLGWTLLQVHNHAVMAAFFAGVRAALAEVEGGNDKFEVLRKEFALAYEPDFPEGMAQRPRARGYQYKSAGGGEGKRNKPAWGKLGGAGVDVDGNGEAGISRGGAEETTGGMANGEGAYARDLEGRGFAQVQN</sequence>
<feature type="binding site" evidence="5">
    <location>
        <position position="354"/>
    </location>
    <ligand>
        <name>Zn(2+)</name>
        <dbReference type="ChEBI" id="CHEBI:29105"/>
    </ligand>
</feature>
<keyword evidence="4 5" id="KW-0862">Zinc</keyword>
<reference evidence="8" key="2">
    <citation type="submission" date="2023-05" db="EMBL/GenBank/DDBJ databases">
        <authorList>
            <consortium name="Lawrence Berkeley National Laboratory"/>
            <person name="Steindorff A."/>
            <person name="Hensen N."/>
            <person name="Bonometti L."/>
            <person name="Westerberg I."/>
            <person name="Brannstrom I.O."/>
            <person name="Guillou S."/>
            <person name="Cros-Aarteil S."/>
            <person name="Calhoun S."/>
            <person name="Haridas S."/>
            <person name="Kuo A."/>
            <person name="Mondo S."/>
            <person name="Pangilinan J."/>
            <person name="Riley R."/>
            <person name="Labutti K."/>
            <person name="Andreopoulos B."/>
            <person name="Lipzen A."/>
            <person name="Chen C."/>
            <person name="Yanf M."/>
            <person name="Daum C."/>
            <person name="Ng V."/>
            <person name="Clum A."/>
            <person name="Ohm R."/>
            <person name="Martin F."/>
            <person name="Silar P."/>
            <person name="Natvig D."/>
            <person name="Lalanne C."/>
            <person name="Gautier V."/>
            <person name="Ament-Velasquez S.L."/>
            <person name="Kruys A."/>
            <person name="Hutchinson M.I."/>
            <person name="Powell A.J."/>
            <person name="Barry K."/>
            <person name="Miller A.N."/>
            <person name="Grigoriev I.V."/>
            <person name="Debuchy R."/>
            <person name="Gladieux P."/>
            <person name="Thoren M.H."/>
            <person name="Johannesson H."/>
        </authorList>
    </citation>
    <scope>NUCLEOTIDE SEQUENCE</scope>
    <source>
        <strain evidence="8">CBS 508.74</strain>
    </source>
</reference>
<dbReference type="GO" id="GO:0046872">
    <property type="term" value="F:metal ion binding"/>
    <property type="evidence" value="ECO:0007669"/>
    <property type="project" value="UniProtKB-KW"/>
</dbReference>